<keyword evidence="6 9" id="KW-0812">Transmembrane</keyword>
<feature type="transmembrane region" description="Helical" evidence="9">
    <location>
        <begin position="50"/>
        <end position="71"/>
    </location>
</feature>
<keyword evidence="8 9" id="KW-0472">Membrane</keyword>
<dbReference type="SUPFAM" id="SSF161098">
    <property type="entry name" value="MetI-like"/>
    <property type="match status" value="1"/>
</dbReference>
<keyword evidence="4" id="KW-1003">Cell membrane</keyword>
<proteinExistence type="inferred from homology"/>
<dbReference type="InterPro" id="IPR010065">
    <property type="entry name" value="AA_ABC_transptr_permease_3TM"/>
</dbReference>
<dbReference type="InterPro" id="IPR051613">
    <property type="entry name" value="ABC_transp_permease_HisMQ"/>
</dbReference>
<dbReference type="GO" id="GO:0043190">
    <property type="term" value="C:ATP-binding cassette (ABC) transporter complex"/>
    <property type="evidence" value="ECO:0007669"/>
    <property type="project" value="InterPro"/>
</dbReference>
<keyword evidence="5" id="KW-0997">Cell inner membrane</keyword>
<comment type="caution">
    <text evidence="11">The sequence shown here is derived from an EMBL/GenBank/DDBJ whole genome shotgun (WGS) entry which is preliminary data.</text>
</comment>
<dbReference type="EMBL" id="SACR01000003">
    <property type="protein sequence ID" value="RVU46402.1"/>
    <property type="molecule type" value="Genomic_DNA"/>
</dbReference>
<evidence type="ECO:0000313" key="12">
    <source>
        <dbReference type="Proteomes" id="UP000285575"/>
    </source>
</evidence>
<dbReference type="Proteomes" id="UP000285575">
    <property type="component" value="Unassembled WGS sequence"/>
</dbReference>
<comment type="subcellular location">
    <subcellularLocation>
        <location evidence="1">Cell inner membrane</location>
        <topology evidence="1">Multi-pass membrane protein</topology>
    </subcellularLocation>
    <subcellularLocation>
        <location evidence="9">Cell membrane</location>
        <topology evidence="9">Multi-pass membrane protein</topology>
    </subcellularLocation>
</comment>
<feature type="transmembrane region" description="Helical" evidence="9">
    <location>
        <begin position="192"/>
        <end position="216"/>
    </location>
</feature>
<dbReference type="OrthoDB" id="7026155at2"/>
<feature type="domain" description="ABC transmembrane type-1" evidence="10">
    <location>
        <begin position="14"/>
        <end position="213"/>
    </location>
</feature>
<dbReference type="Pfam" id="PF00528">
    <property type="entry name" value="BPD_transp_1"/>
    <property type="match status" value="1"/>
</dbReference>
<dbReference type="InterPro" id="IPR035906">
    <property type="entry name" value="MetI-like_sf"/>
</dbReference>
<name>A0A437RHZ8_9BURK</name>
<keyword evidence="7 9" id="KW-1133">Transmembrane helix</keyword>
<evidence type="ECO:0000256" key="7">
    <source>
        <dbReference type="ARBA" id="ARBA00022989"/>
    </source>
</evidence>
<comment type="similarity">
    <text evidence="2">Belongs to the binding-protein-dependent transport system permease family. HisMQ subfamily.</text>
</comment>
<evidence type="ECO:0000256" key="8">
    <source>
        <dbReference type="ARBA" id="ARBA00023136"/>
    </source>
</evidence>
<evidence type="ECO:0000256" key="9">
    <source>
        <dbReference type="RuleBase" id="RU363032"/>
    </source>
</evidence>
<dbReference type="RefSeq" id="WP_128228765.1">
    <property type="nucleotide sequence ID" value="NZ_SACR01000003.1"/>
</dbReference>
<evidence type="ECO:0000259" key="10">
    <source>
        <dbReference type="PROSITE" id="PS50928"/>
    </source>
</evidence>
<evidence type="ECO:0000256" key="5">
    <source>
        <dbReference type="ARBA" id="ARBA00022519"/>
    </source>
</evidence>
<keyword evidence="12" id="KW-1185">Reference proteome</keyword>
<accession>A0A437RHZ8</accession>
<evidence type="ECO:0000256" key="1">
    <source>
        <dbReference type="ARBA" id="ARBA00004429"/>
    </source>
</evidence>
<evidence type="ECO:0000256" key="2">
    <source>
        <dbReference type="ARBA" id="ARBA00010072"/>
    </source>
</evidence>
<evidence type="ECO:0000313" key="11">
    <source>
        <dbReference type="EMBL" id="RVU46402.1"/>
    </source>
</evidence>
<protein>
    <submittedName>
        <fullName evidence="11">ABC transporter permease</fullName>
    </submittedName>
</protein>
<organism evidence="11 12">
    <name type="scientific">Rubrivivax rivuli</name>
    <dbReference type="NCBI Taxonomy" id="1862385"/>
    <lineage>
        <taxon>Bacteria</taxon>
        <taxon>Pseudomonadati</taxon>
        <taxon>Pseudomonadota</taxon>
        <taxon>Betaproteobacteria</taxon>
        <taxon>Burkholderiales</taxon>
        <taxon>Sphaerotilaceae</taxon>
        <taxon>Rubrivivax</taxon>
    </lineage>
</organism>
<dbReference type="PANTHER" id="PTHR30133">
    <property type="entry name" value="CATIONIC AMINO ACID TRANSPORTER, MEMBRANE COMPONENT"/>
    <property type="match status" value="1"/>
</dbReference>
<evidence type="ECO:0000256" key="6">
    <source>
        <dbReference type="ARBA" id="ARBA00022692"/>
    </source>
</evidence>
<dbReference type="InterPro" id="IPR000515">
    <property type="entry name" value="MetI-like"/>
</dbReference>
<feature type="transmembrane region" description="Helical" evidence="9">
    <location>
        <begin position="91"/>
        <end position="110"/>
    </location>
</feature>
<reference evidence="11 12" key="1">
    <citation type="submission" date="2019-01" db="EMBL/GenBank/DDBJ databases">
        <authorList>
            <person name="Chen W.-M."/>
        </authorList>
    </citation>
    <scope>NUCLEOTIDE SEQUENCE [LARGE SCALE GENOMIC DNA]</scope>
    <source>
        <strain evidence="11 12">KYPY4</strain>
    </source>
</reference>
<gene>
    <name evidence="11" type="ORF">EOE66_11250</name>
</gene>
<keyword evidence="3 9" id="KW-0813">Transport</keyword>
<evidence type="ECO:0000256" key="3">
    <source>
        <dbReference type="ARBA" id="ARBA00022448"/>
    </source>
</evidence>
<dbReference type="AlphaFoldDB" id="A0A437RHZ8"/>
<feature type="transmembrane region" description="Helical" evidence="9">
    <location>
        <begin position="12"/>
        <end position="38"/>
    </location>
</feature>
<dbReference type="CDD" id="cd06261">
    <property type="entry name" value="TM_PBP2"/>
    <property type="match status" value="1"/>
</dbReference>
<dbReference type="GO" id="GO:0022857">
    <property type="term" value="F:transmembrane transporter activity"/>
    <property type="evidence" value="ECO:0007669"/>
    <property type="project" value="InterPro"/>
</dbReference>
<sequence>MFLHGYGPSLLQGALLTLGVAAASLALAVVLGLVGASARLSRSRWASRTALAYTTLVRGVPDLVLMLLIFYGGQMAINALGDRLGWGYIDIDPFVAGVLTMGFIFGAYIAEVLRGAMLAVPAGQREAALAYGFTRWQVLRRIVGPQMLRHALPGLSNNWLVMLKSTAIVSVIGLSDLTNRGAMAAGNTREPFLFYGAVALAYLAFTALSELGFAWAQKKLSVGQAPRSTREAH</sequence>
<evidence type="ECO:0000256" key="4">
    <source>
        <dbReference type="ARBA" id="ARBA00022475"/>
    </source>
</evidence>
<dbReference type="Gene3D" id="1.10.3720.10">
    <property type="entry name" value="MetI-like"/>
    <property type="match status" value="1"/>
</dbReference>
<dbReference type="NCBIfam" id="TIGR01726">
    <property type="entry name" value="HEQRo_perm_3TM"/>
    <property type="match status" value="1"/>
</dbReference>
<dbReference type="PROSITE" id="PS50928">
    <property type="entry name" value="ABC_TM1"/>
    <property type="match status" value="1"/>
</dbReference>